<evidence type="ECO:0000313" key="14">
    <source>
        <dbReference type="Proteomes" id="UP000583127"/>
    </source>
</evidence>
<evidence type="ECO:0000256" key="10">
    <source>
        <dbReference type="ARBA" id="ARBA00023237"/>
    </source>
</evidence>
<evidence type="ECO:0000256" key="7">
    <source>
        <dbReference type="ARBA" id="ARBA00023065"/>
    </source>
</evidence>
<dbReference type="GO" id="GO:0046930">
    <property type="term" value="C:pore complex"/>
    <property type="evidence" value="ECO:0007669"/>
    <property type="project" value="UniProtKB-KW"/>
</dbReference>
<dbReference type="InterPro" id="IPR033900">
    <property type="entry name" value="Gram_neg_porin_domain"/>
</dbReference>
<keyword evidence="9" id="KW-0472">Membrane</keyword>
<evidence type="ECO:0000259" key="12">
    <source>
        <dbReference type="Pfam" id="PF13609"/>
    </source>
</evidence>
<dbReference type="InterPro" id="IPR002299">
    <property type="entry name" value="Porin_Neis"/>
</dbReference>
<dbReference type="InterPro" id="IPR050298">
    <property type="entry name" value="Gram-neg_bact_OMP"/>
</dbReference>
<dbReference type="Proteomes" id="UP000583127">
    <property type="component" value="Unassembled WGS sequence"/>
</dbReference>
<dbReference type="PANTHER" id="PTHR34501:SF9">
    <property type="entry name" value="MAJOR OUTER MEMBRANE PROTEIN P.IA"/>
    <property type="match status" value="1"/>
</dbReference>
<dbReference type="PRINTS" id="PR00182">
    <property type="entry name" value="ECOLNEIPORIN"/>
</dbReference>
<evidence type="ECO:0000256" key="9">
    <source>
        <dbReference type="ARBA" id="ARBA00023136"/>
    </source>
</evidence>
<dbReference type="InterPro" id="IPR001702">
    <property type="entry name" value="Porin_Gram-ve"/>
</dbReference>
<dbReference type="RefSeq" id="WP_169500668.1">
    <property type="nucleotide sequence ID" value="NZ_JABBFZ010000022.1"/>
</dbReference>
<keyword evidence="8" id="KW-0626">Porin</keyword>
<proteinExistence type="predicted"/>
<keyword evidence="6 11" id="KW-0732">Signal</keyword>
<keyword evidence="4" id="KW-1134">Transmembrane beta strand</keyword>
<evidence type="ECO:0000256" key="2">
    <source>
        <dbReference type="ARBA" id="ARBA00011233"/>
    </source>
</evidence>
<dbReference type="SUPFAM" id="SSF56935">
    <property type="entry name" value="Porins"/>
    <property type="match status" value="1"/>
</dbReference>
<evidence type="ECO:0000256" key="3">
    <source>
        <dbReference type="ARBA" id="ARBA00022448"/>
    </source>
</evidence>
<evidence type="ECO:0000256" key="4">
    <source>
        <dbReference type="ARBA" id="ARBA00022452"/>
    </source>
</evidence>
<dbReference type="GO" id="GO:0034220">
    <property type="term" value="P:monoatomic ion transmembrane transport"/>
    <property type="evidence" value="ECO:0007669"/>
    <property type="project" value="InterPro"/>
</dbReference>
<feature type="domain" description="Porin" evidence="12">
    <location>
        <begin position="7"/>
        <end position="332"/>
    </location>
</feature>
<keyword evidence="3" id="KW-0813">Transport</keyword>
<keyword evidence="14" id="KW-1185">Reference proteome</keyword>
<dbReference type="EMBL" id="JABBFZ010000022">
    <property type="protein sequence ID" value="NML34477.1"/>
    <property type="molecule type" value="Genomic_DNA"/>
</dbReference>
<comment type="subunit">
    <text evidence="2">Homotrimer.</text>
</comment>
<dbReference type="Gene3D" id="2.40.160.10">
    <property type="entry name" value="Porin"/>
    <property type="match status" value="1"/>
</dbReference>
<evidence type="ECO:0000256" key="8">
    <source>
        <dbReference type="ARBA" id="ARBA00023114"/>
    </source>
</evidence>
<dbReference type="PANTHER" id="PTHR34501">
    <property type="entry name" value="PROTEIN YDDL-RELATED"/>
    <property type="match status" value="1"/>
</dbReference>
<evidence type="ECO:0000256" key="1">
    <source>
        <dbReference type="ARBA" id="ARBA00004571"/>
    </source>
</evidence>
<evidence type="ECO:0000256" key="6">
    <source>
        <dbReference type="ARBA" id="ARBA00022729"/>
    </source>
</evidence>
<keyword evidence="10" id="KW-0998">Cell outer membrane</keyword>
<sequence>MKKTLALCAALAVTPQAFAQSSVTLAGVIDMGYTYNGRIFSKGGVSGQHSSSLQSGAFRGSRIVFSGTEDLGGAQHAFFMLENGFQANTGALGQGGLLFGRQAYVGLSGNWGAVRLGHQYTQLFDRLSMTDPFVNLMAGGNGNIETPNPRVDNAILYLSPTFHGFSANAMFSLGGVAGNFRAGNQWSGDITYSSGPIYATYIHNEISSNPGVVPNPGAPAYGPNNVTGKIDLVGGVYDFKYFKLHANYYRAVNLANNSIPNPIVQEGGRFQNWMAGVTVPFGPAWRFEASYTHHDDQTGKGQNASQYAVGGFYLLSKRTSVFSSFSRIVNKNGATFSVANSTNPGVGELQFNIGLDHSF</sequence>
<dbReference type="GO" id="GO:0009279">
    <property type="term" value="C:cell outer membrane"/>
    <property type="evidence" value="ECO:0007669"/>
    <property type="project" value="UniProtKB-SubCell"/>
</dbReference>
<keyword evidence="7" id="KW-0406">Ion transport</keyword>
<protein>
    <submittedName>
        <fullName evidence="13">Porin</fullName>
    </submittedName>
</protein>
<dbReference type="Pfam" id="PF13609">
    <property type="entry name" value="Porin_4"/>
    <property type="match status" value="1"/>
</dbReference>
<dbReference type="AlphaFoldDB" id="A0A7Y0A100"/>
<dbReference type="CDD" id="cd00342">
    <property type="entry name" value="gram_neg_porins"/>
    <property type="match status" value="1"/>
</dbReference>
<evidence type="ECO:0000313" key="13">
    <source>
        <dbReference type="EMBL" id="NML34477.1"/>
    </source>
</evidence>
<comment type="subcellular location">
    <subcellularLocation>
        <location evidence="1">Cell outer membrane</location>
        <topology evidence="1">Multi-pass membrane protein</topology>
    </subcellularLocation>
</comment>
<keyword evidence="5" id="KW-0812">Transmembrane</keyword>
<dbReference type="InterPro" id="IPR023614">
    <property type="entry name" value="Porin_dom_sf"/>
</dbReference>
<feature type="signal peptide" evidence="11">
    <location>
        <begin position="1"/>
        <end position="19"/>
    </location>
</feature>
<comment type="caution">
    <text evidence="13">The sequence shown here is derived from an EMBL/GenBank/DDBJ whole genome shotgun (WGS) entry which is preliminary data.</text>
</comment>
<evidence type="ECO:0000256" key="11">
    <source>
        <dbReference type="SAM" id="SignalP"/>
    </source>
</evidence>
<organism evidence="13 14">
    <name type="scientific">Paraburkholderia antibiotica</name>
    <dbReference type="NCBI Taxonomy" id="2728839"/>
    <lineage>
        <taxon>Bacteria</taxon>
        <taxon>Pseudomonadati</taxon>
        <taxon>Pseudomonadota</taxon>
        <taxon>Betaproteobacteria</taxon>
        <taxon>Burkholderiales</taxon>
        <taxon>Burkholderiaceae</taxon>
        <taxon>Paraburkholderia</taxon>
    </lineage>
</organism>
<name>A0A7Y0A100_9BURK</name>
<gene>
    <name evidence="13" type="ORF">HHL14_27055</name>
</gene>
<evidence type="ECO:0000256" key="5">
    <source>
        <dbReference type="ARBA" id="ARBA00022692"/>
    </source>
</evidence>
<dbReference type="PRINTS" id="PR00184">
    <property type="entry name" value="NEISSPPORIN"/>
</dbReference>
<accession>A0A7Y0A100</accession>
<dbReference type="GO" id="GO:0015288">
    <property type="term" value="F:porin activity"/>
    <property type="evidence" value="ECO:0007669"/>
    <property type="project" value="UniProtKB-KW"/>
</dbReference>
<reference evidence="13 14" key="1">
    <citation type="submission" date="2020-04" db="EMBL/GenBank/DDBJ databases">
        <title>Paraburkholderia sp. G-4-1-8 isolated from soil.</title>
        <authorList>
            <person name="Dahal R.H."/>
        </authorList>
    </citation>
    <scope>NUCLEOTIDE SEQUENCE [LARGE SCALE GENOMIC DNA]</scope>
    <source>
        <strain evidence="13 14">G-4-1-8</strain>
    </source>
</reference>
<feature type="chain" id="PRO_5031123389" evidence="11">
    <location>
        <begin position="20"/>
        <end position="359"/>
    </location>
</feature>